<keyword evidence="2" id="KW-1185">Reference proteome</keyword>
<dbReference type="SUPFAM" id="SSF50249">
    <property type="entry name" value="Nucleic acid-binding proteins"/>
    <property type="match status" value="1"/>
</dbReference>
<protein>
    <recommendedName>
        <fullName evidence="3">Replication factor A protein 3</fullName>
    </recommendedName>
</protein>
<evidence type="ECO:0000313" key="1">
    <source>
        <dbReference type="EMBL" id="WAQ87313.1"/>
    </source>
</evidence>
<dbReference type="InterPro" id="IPR012340">
    <property type="entry name" value="NA-bd_OB-fold"/>
</dbReference>
<dbReference type="RefSeq" id="XP_053022868.1">
    <property type="nucleotide sequence ID" value="XM_053171623.1"/>
</dbReference>
<dbReference type="EMBL" id="CP110428">
    <property type="protein sequence ID" value="WAQ87313.1"/>
    <property type="molecule type" value="Genomic_DNA"/>
</dbReference>
<dbReference type="GeneID" id="77812518"/>
<sequence>MATYRSHGENGIESGCGAGVAQATQNKNGTATPGGTPWVEQSLLPVAVKQLLDANASKNEPSISIQDIDVNNVSFNGVVRDIVRNPTHILLQVKDGTGTIEVAAVELDIGTLAYPVHHENIAQPKNP</sequence>
<evidence type="ECO:0008006" key="3">
    <source>
        <dbReference type="Google" id="ProtNLM"/>
    </source>
</evidence>
<name>A0ABY7CSI7_9BASI</name>
<dbReference type="Proteomes" id="UP001164743">
    <property type="component" value="Chromosome 8A"/>
</dbReference>
<proteinExistence type="predicted"/>
<dbReference type="Gene3D" id="2.40.50.140">
    <property type="entry name" value="Nucleic acid-binding proteins"/>
    <property type="match status" value="1"/>
</dbReference>
<reference evidence="1" key="1">
    <citation type="submission" date="2022-10" db="EMBL/GenBank/DDBJ databases">
        <title>Puccinia triticina Genome sequencing and assembly.</title>
        <authorList>
            <person name="Li C."/>
        </authorList>
    </citation>
    <scope>NUCLEOTIDE SEQUENCE</scope>
    <source>
        <strain evidence="1">Pt15</strain>
    </source>
</reference>
<accession>A0ABY7CSI7</accession>
<evidence type="ECO:0000313" key="2">
    <source>
        <dbReference type="Proteomes" id="UP001164743"/>
    </source>
</evidence>
<organism evidence="1 2">
    <name type="scientific">Puccinia triticina</name>
    <dbReference type="NCBI Taxonomy" id="208348"/>
    <lineage>
        <taxon>Eukaryota</taxon>
        <taxon>Fungi</taxon>
        <taxon>Dikarya</taxon>
        <taxon>Basidiomycota</taxon>
        <taxon>Pucciniomycotina</taxon>
        <taxon>Pucciniomycetes</taxon>
        <taxon>Pucciniales</taxon>
        <taxon>Pucciniaceae</taxon>
        <taxon>Puccinia</taxon>
    </lineage>
</organism>
<gene>
    <name evidence="1" type="ORF">PtA15_8A217</name>
</gene>